<dbReference type="PANTHER" id="PTHR14969">
    <property type="entry name" value="SPHINGOSINE-1-PHOSPHATE PHOSPHOHYDROLASE"/>
    <property type="match status" value="1"/>
</dbReference>
<name>A0A9D1F4R9_9FIRM</name>
<sequence>MNRKAYLSVTKFFEQTKERYFLLFVISRVIPWIIAGIYGVICIFTAIAWPERLLRFAGVPLAAFLAVTGARILIRRQRPYETFDFTPITFQKEPKKGKSFPSRHTASAAVISMACLAFEPQLGVIVLGMAVLVAVSRILCGVHYISDVAAGFAFGIIVGIIGFYPIIF</sequence>
<dbReference type="CDD" id="cd01610">
    <property type="entry name" value="PAP2_like"/>
    <property type="match status" value="1"/>
</dbReference>
<feature type="transmembrane region" description="Helical" evidence="1">
    <location>
        <begin position="122"/>
        <end position="144"/>
    </location>
</feature>
<accession>A0A9D1F4R9</accession>
<feature type="domain" description="Phosphatidic acid phosphatase type 2/haloperoxidase" evidence="2">
    <location>
        <begin position="59"/>
        <end position="163"/>
    </location>
</feature>
<dbReference type="Gene3D" id="1.20.144.10">
    <property type="entry name" value="Phosphatidic acid phosphatase type 2/haloperoxidase"/>
    <property type="match status" value="1"/>
</dbReference>
<reference evidence="3" key="1">
    <citation type="submission" date="2020-10" db="EMBL/GenBank/DDBJ databases">
        <authorList>
            <person name="Gilroy R."/>
        </authorList>
    </citation>
    <scope>NUCLEOTIDE SEQUENCE</scope>
    <source>
        <strain evidence="3">CHK178-757</strain>
    </source>
</reference>
<evidence type="ECO:0000256" key="1">
    <source>
        <dbReference type="SAM" id="Phobius"/>
    </source>
</evidence>
<feature type="transmembrane region" description="Helical" evidence="1">
    <location>
        <begin position="21"/>
        <end position="47"/>
    </location>
</feature>
<dbReference type="SUPFAM" id="SSF48317">
    <property type="entry name" value="Acid phosphatase/Vanadium-dependent haloperoxidase"/>
    <property type="match status" value="1"/>
</dbReference>
<protein>
    <submittedName>
        <fullName evidence="3">Phosphatase PAP2 family protein</fullName>
    </submittedName>
</protein>
<dbReference type="AlphaFoldDB" id="A0A9D1F4R9"/>
<proteinExistence type="predicted"/>
<feature type="transmembrane region" description="Helical" evidence="1">
    <location>
        <begin position="150"/>
        <end position="167"/>
    </location>
</feature>
<evidence type="ECO:0000313" key="3">
    <source>
        <dbReference type="EMBL" id="HIS47523.1"/>
    </source>
</evidence>
<evidence type="ECO:0000259" key="2">
    <source>
        <dbReference type="SMART" id="SM00014"/>
    </source>
</evidence>
<dbReference type="PANTHER" id="PTHR14969:SF13">
    <property type="entry name" value="AT30094P"/>
    <property type="match status" value="1"/>
</dbReference>
<dbReference type="EMBL" id="DVIT01000030">
    <property type="protein sequence ID" value="HIS47523.1"/>
    <property type="molecule type" value="Genomic_DNA"/>
</dbReference>
<feature type="transmembrane region" description="Helical" evidence="1">
    <location>
        <begin position="53"/>
        <end position="74"/>
    </location>
</feature>
<dbReference type="SMART" id="SM00014">
    <property type="entry name" value="acidPPc"/>
    <property type="match status" value="1"/>
</dbReference>
<dbReference type="InterPro" id="IPR036938">
    <property type="entry name" value="PAP2/HPO_sf"/>
</dbReference>
<dbReference type="InterPro" id="IPR000326">
    <property type="entry name" value="PAP2/HPO"/>
</dbReference>
<dbReference type="Proteomes" id="UP000823927">
    <property type="component" value="Unassembled WGS sequence"/>
</dbReference>
<keyword evidence="1" id="KW-1133">Transmembrane helix</keyword>
<dbReference type="Pfam" id="PF01569">
    <property type="entry name" value="PAP2"/>
    <property type="match status" value="1"/>
</dbReference>
<organism evidence="3 4">
    <name type="scientific">Candidatus Scybalocola faecigallinarum</name>
    <dbReference type="NCBI Taxonomy" id="2840941"/>
    <lineage>
        <taxon>Bacteria</taxon>
        <taxon>Bacillati</taxon>
        <taxon>Bacillota</taxon>
        <taxon>Clostridia</taxon>
        <taxon>Lachnospirales</taxon>
        <taxon>Lachnospiraceae</taxon>
        <taxon>Lachnospiraceae incertae sedis</taxon>
        <taxon>Candidatus Scybalocola (ex Gilroy et al. 2021)</taxon>
    </lineage>
</organism>
<comment type="caution">
    <text evidence="3">The sequence shown here is derived from an EMBL/GenBank/DDBJ whole genome shotgun (WGS) entry which is preliminary data.</text>
</comment>
<gene>
    <name evidence="3" type="ORF">IAB46_08235</name>
</gene>
<reference evidence="3" key="2">
    <citation type="journal article" date="2021" name="PeerJ">
        <title>Extensive microbial diversity within the chicken gut microbiome revealed by metagenomics and culture.</title>
        <authorList>
            <person name="Gilroy R."/>
            <person name="Ravi A."/>
            <person name="Getino M."/>
            <person name="Pursley I."/>
            <person name="Horton D.L."/>
            <person name="Alikhan N.F."/>
            <person name="Baker D."/>
            <person name="Gharbi K."/>
            <person name="Hall N."/>
            <person name="Watson M."/>
            <person name="Adriaenssens E.M."/>
            <person name="Foster-Nyarko E."/>
            <person name="Jarju S."/>
            <person name="Secka A."/>
            <person name="Antonio M."/>
            <person name="Oren A."/>
            <person name="Chaudhuri R.R."/>
            <person name="La Ragione R."/>
            <person name="Hildebrand F."/>
            <person name="Pallen M.J."/>
        </authorList>
    </citation>
    <scope>NUCLEOTIDE SEQUENCE</scope>
    <source>
        <strain evidence="3">CHK178-757</strain>
    </source>
</reference>
<keyword evidence="1" id="KW-0472">Membrane</keyword>
<keyword evidence="1" id="KW-0812">Transmembrane</keyword>
<evidence type="ECO:0000313" key="4">
    <source>
        <dbReference type="Proteomes" id="UP000823927"/>
    </source>
</evidence>